<evidence type="ECO:0000313" key="1">
    <source>
        <dbReference type="EMBL" id="EAR07589.1"/>
    </source>
</evidence>
<evidence type="ECO:0000313" key="2">
    <source>
        <dbReference type="Proteomes" id="UP000005953"/>
    </source>
</evidence>
<protein>
    <submittedName>
        <fullName evidence="1">Uncharacterized protein</fullName>
    </submittedName>
</protein>
<dbReference type="RefSeq" id="WP_008041239.1">
    <property type="nucleotide sequence ID" value="NZ_AAOE01000038.1"/>
</dbReference>
<reference evidence="1 2" key="1">
    <citation type="submission" date="2006-02" db="EMBL/GenBank/DDBJ databases">
        <authorList>
            <person name="Pinhassi J."/>
            <person name="Pedros-Alio C."/>
            <person name="Ferriera S."/>
            <person name="Johnson J."/>
            <person name="Kravitz S."/>
            <person name="Halpern A."/>
            <person name="Remington K."/>
            <person name="Beeson K."/>
            <person name="Tran B."/>
            <person name="Rogers Y.-H."/>
            <person name="Friedman R."/>
            <person name="Venter J.C."/>
        </authorList>
    </citation>
    <scope>NUCLEOTIDE SEQUENCE [LARGE SCALE GENOMIC DNA]</scope>
    <source>
        <strain evidence="1 2">MED297</strain>
    </source>
</reference>
<proteinExistence type="predicted"/>
<organism evidence="1 2">
    <name type="scientific">Reinekea blandensis MED297</name>
    <dbReference type="NCBI Taxonomy" id="314283"/>
    <lineage>
        <taxon>Bacteria</taxon>
        <taxon>Pseudomonadati</taxon>
        <taxon>Pseudomonadota</taxon>
        <taxon>Gammaproteobacteria</taxon>
        <taxon>Oceanospirillales</taxon>
        <taxon>Saccharospirillaceae</taxon>
        <taxon>Reinekea</taxon>
    </lineage>
</organism>
<dbReference type="HOGENOM" id="CLU_2438645_0_0_6"/>
<comment type="caution">
    <text evidence="1">The sequence shown here is derived from an EMBL/GenBank/DDBJ whole genome shotgun (WGS) entry which is preliminary data.</text>
</comment>
<keyword evidence="2" id="KW-1185">Reference proteome</keyword>
<dbReference type="EMBL" id="AAOE01000038">
    <property type="protein sequence ID" value="EAR07589.1"/>
    <property type="molecule type" value="Genomic_DNA"/>
</dbReference>
<dbReference type="Proteomes" id="UP000005953">
    <property type="component" value="Unassembled WGS sequence"/>
</dbReference>
<gene>
    <name evidence="1" type="ORF">MED297_00170</name>
</gene>
<sequence>MAGFTEDYRPRFTESVSDRIQKTAKAFGLKPNVMIREIVIDGMARIAYLQRHPECLGEYDITDFTPSALLRIANVAMNSPSDLDAANDDS</sequence>
<accession>A4BJY8</accession>
<name>A4BJY8_9GAMM</name>
<dbReference type="AlphaFoldDB" id="A4BJY8"/>